<evidence type="ECO:0008006" key="6">
    <source>
        <dbReference type="Google" id="ProtNLM"/>
    </source>
</evidence>
<dbReference type="PANTHER" id="PTHR24015">
    <property type="entry name" value="OS07G0578800 PROTEIN-RELATED"/>
    <property type="match status" value="1"/>
</dbReference>
<dbReference type="Proteomes" id="UP000825935">
    <property type="component" value="Chromosome 4"/>
</dbReference>
<evidence type="ECO:0000313" key="4">
    <source>
        <dbReference type="EMBL" id="KAH7439840.1"/>
    </source>
</evidence>
<feature type="repeat" description="PPR" evidence="2">
    <location>
        <begin position="841"/>
        <end position="875"/>
    </location>
</feature>
<feature type="repeat" description="PPR" evidence="2">
    <location>
        <begin position="437"/>
        <end position="471"/>
    </location>
</feature>
<dbReference type="NCBIfam" id="TIGR00756">
    <property type="entry name" value="PPR"/>
    <property type="match status" value="8"/>
</dbReference>
<feature type="repeat" description="PPR" evidence="2">
    <location>
        <begin position="321"/>
        <end position="355"/>
    </location>
</feature>
<feature type="repeat" description="PPR" evidence="2">
    <location>
        <begin position="740"/>
        <end position="774"/>
    </location>
</feature>
<dbReference type="FunFam" id="1.25.40.10:FF:000158">
    <property type="entry name" value="pentatricopeptide repeat-containing protein At2g33680"/>
    <property type="match status" value="1"/>
</dbReference>
<keyword evidence="3" id="KW-1133">Transmembrane helix</keyword>
<dbReference type="AlphaFoldDB" id="A0A8T2UYH2"/>
<dbReference type="Gene3D" id="1.25.40.10">
    <property type="entry name" value="Tetratricopeptide repeat domain"/>
    <property type="match status" value="9"/>
</dbReference>
<dbReference type="PANTHER" id="PTHR24015:SF548">
    <property type="entry name" value="OS08G0340900 PROTEIN"/>
    <property type="match status" value="1"/>
</dbReference>
<dbReference type="InterPro" id="IPR002885">
    <property type="entry name" value="PPR_rpt"/>
</dbReference>
<dbReference type="SUPFAM" id="SSF48452">
    <property type="entry name" value="TPR-like"/>
    <property type="match status" value="1"/>
</dbReference>
<protein>
    <recommendedName>
        <fullName evidence="6">Pentatricopeptide repeat-containing protein</fullName>
    </recommendedName>
</protein>
<keyword evidence="1" id="KW-0677">Repeat</keyword>
<organism evidence="4 5">
    <name type="scientific">Ceratopteris richardii</name>
    <name type="common">Triangle waterfern</name>
    <dbReference type="NCBI Taxonomy" id="49495"/>
    <lineage>
        <taxon>Eukaryota</taxon>
        <taxon>Viridiplantae</taxon>
        <taxon>Streptophyta</taxon>
        <taxon>Embryophyta</taxon>
        <taxon>Tracheophyta</taxon>
        <taxon>Polypodiopsida</taxon>
        <taxon>Polypodiidae</taxon>
        <taxon>Polypodiales</taxon>
        <taxon>Pteridineae</taxon>
        <taxon>Pteridaceae</taxon>
        <taxon>Parkerioideae</taxon>
        <taxon>Ceratopteris</taxon>
    </lineage>
</organism>
<gene>
    <name evidence="4" type="ORF">KP509_04G078900</name>
</gene>
<dbReference type="Pfam" id="PF01535">
    <property type="entry name" value="PPR"/>
    <property type="match status" value="6"/>
</dbReference>
<keyword evidence="3" id="KW-0812">Transmembrane</keyword>
<dbReference type="FunFam" id="1.25.40.10:FF:000381">
    <property type="entry name" value="Pentatricopeptide repeat-containing protein"/>
    <property type="match status" value="1"/>
</dbReference>
<evidence type="ECO:0000313" key="5">
    <source>
        <dbReference type="Proteomes" id="UP000825935"/>
    </source>
</evidence>
<dbReference type="OrthoDB" id="10418401at2759"/>
<keyword evidence="3" id="KW-0472">Membrane</keyword>
<evidence type="ECO:0000256" key="1">
    <source>
        <dbReference type="ARBA" id="ARBA00022737"/>
    </source>
</evidence>
<proteinExistence type="predicted"/>
<dbReference type="PROSITE" id="PS51375">
    <property type="entry name" value="PPR"/>
    <property type="match status" value="8"/>
</dbReference>
<dbReference type="GO" id="GO:0003723">
    <property type="term" value="F:RNA binding"/>
    <property type="evidence" value="ECO:0007669"/>
    <property type="project" value="InterPro"/>
</dbReference>
<keyword evidence="5" id="KW-1185">Reference proteome</keyword>
<name>A0A8T2UYH2_CERRI</name>
<feature type="repeat" description="PPR" evidence="2">
    <location>
        <begin position="609"/>
        <end position="643"/>
    </location>
</feature>
<feature type="transmembrane region" description="Helical" evidence="3">
    <location>
        <begin position="175"/>
        <end position="199"/>
    </location>
</feature>
<dbReference type="GO" id="GO:0048731">
    <property type="term" value="P:system development"/>
    <property type="evidence" value="ECO:0007669"/>
    <property type="project" value="UniProtKB-ARBA"/>
</dbReference>
<feature type="repeat" description="PPR" evidence="2">
    <location>
        <begin position="942"/>
        <end position="976"/>
    </location>
</feature>
<comment type="caution">
    <text evidence="4">The sequence shown here is derived from an EMBL/GenBank/DDBJ whole genome shotgun (WGS) entry which is preliminary data.</text>
</comment>
<feature type="repeat" description="PPR" evidence="2">
    <location>
        <begin position="219"/>
        <end position="253"/>
    </location>
</feature>
<reference evidence="4" key="1">
    <citation type="submission" date="2021-08" db="EMBL/GenBank/DDBJ databases">
        <title>WGS assembly of Ceratopteris richardii.</title>
        <authorList>
            <person name="Marchant D.B."/>
            <person name="Chen G."/>
            <person name="Jenkins J."/>
            <person name="Shu S."/>
            <person name="Leebens-Mack J."/>
            <person name="Grimwood J."/>
            <person name="Schmutz J."/>
            <person name="Soltis P."/>
            <person name="Soltis D."/>
            <person name="Chen Z.-H."/>
        </authorList>
    </citation>
    <scope>NUCLEOTIDE SEQUENCE</scope>
    <source>
        <strain evidence="4">Whitten #5841</strain>
        <tissue evidence="4">Leaf</tissue>
    </source>
</reference>
<sequence>MRRQSRWTQQERRGIRRDVATIAVKNVDIDSISRNRSGSLFPSDELGNCSPSGIASELRWCTKTENLSTGQSCHDYICRCALDSHPCFQGLLVQMYTNTQALDDALAVFSDIHHLHQDSVIWSHIINGLVKEQRIPYALQIYETMQQQSLLPDKFTFTSVLSAITCKERIQMGKYLHAVIITCGLHQHAFIATAMITMYQKCGSLEAALKTFMNVIEPDEVCWTSIISACVQHGQGEQAFDLFCLMLQEGIPLSKYSVCSILDVCTQCAPFNDEGKILHSFVIEHGIKIDNSLSNMLIKFYGACGSSNDAQHVYNGMNSRDLASSNSWIRVCSQHGQPNEAYTIFTEILEKGIKPNKTTYLGVIDACCIFSSEELAEGIIHGHDVEAGFEGRILHSLMIEDGIRIDSLLGNMLIKFYGACGSTNDAHYVYSSMPSRGLISSNIWIRVCCQHGQADEAYRTFSEILEKDMGPNEATYSGIIDVCCSDTAEKLAGRLIHSHVIEAGFDKNITLETRVLKMYAQCGETEDATGIYERMQEHTAASSGIMMFVLAWQGKSAQVISLFDQMNQEGTRPDTNSCLCMLDAFANSLELSRVKIGHVHVLNCILESKIVLHNYLISMYGKCGSLEDAYKVFESMPQHDLVSWTAMIGVYTQQGECEGALGIFSKMLLEVGASKVAYLCAIDACIGGYMLLEGRLVHFCIVHDGFANDNEILNALLNMHGKCGSVDDALHTFMFASARDVISWTSLVGAYAHHGQCSEALKYFNRMLQENVVPNKVTFINILNCVCSEKLLFLGKQIHSCIRERGLMPDVVVGNAIMKMYSSCESFGAAQKVFDCMSDRNVVSWTAIIAMYAQHYKGEEALDLFRQMQCTGVQPNNITFVCLLDACASSASLTMGLYIHSLVVLKNFESNLFISTALVNMYGKCGQLKSARRVFDGLRMRSLETWTAIIASYACYGEGKEAVKLFKAMEAEGFTADDASIVSILSAFSHSGLVEEGMHLFTEIMKDKVISHIGDYYMCMIDILGRAGRVATAEVLVQGMPVESASETFTSLIGA</sequence>
<dbReference type="Pfam" id="PF13041">
    <property type="entry name" value="PPR_2"/>
    <property type="match status" value="6"/>
</dbReference>
<accession>A0A8T2UYH2</accession>
<dbReference type="GO" id="GO:0009451">
    <property type="term" value="P:RNA modification"/>
    <property type="evidence" value="ECO:0007669"/>
    <property type="project" value="InterPro"/>
</dbReference>
<evidence type="ECO:0000256" key="3">
    <source>
        <dbReference type="SAM" id="Phobius"/>
    </source>
</evidence>
<feature type="repeat" description="PPR" evidence="2">
    <location>
        <begin position="118"/>
        <end position="152"/>
    </location>
</feature>
<dbReference type="InterPro" id="IPR046960">
    <property type="entry name" value="PPR_At4g14850-like_plant"/>
</dbReference>
<evidence type="ECO:0000256" key="2">
    <source>
        <dbReference type="PROSITE-ProRule" id="PRU00708"/>
    </source>
</evidence>
<dbReference type="InterPro" id="IPR011990">
    <property type="entry name" value="TPR-like_helical_dom_sf"/>
</dbReference>
<dbReference type="FunFam" id="1.25.40.10:FF:000196">
    <property type="entry name" value="Pentatricopeptide repeat-containing protein At4g14850"/>
    <property type="match status" value="1"/>
</dbReference>
<dbReference type="EMBL" id="CM035409">
    <property type="protein sequence ID" value="KAH7439840.1"/>
    <property type="molecule type" value="Genomic_DNA"/>
</dbReference>